<sequence>MVETAVKEADIPPEMDVQTDESNSMTTREVTQFAAYRQGQMVSICDLDMGSGEGNENMEIMLLGYVINGSKRLKVEIGPLVEWCIEYGNDPTLWTHTARAWYKILSPSKEYQKVHELARRRFELCSRLFILAVTIMPEQCTYKSLVSVLAAPYKQMKGYSEKEILMESNFILDQADSLDDPSLRNTDFAKTLRQKAAQIAKEQKAEQKAEQKKQEKAAGSRKDNTAADKEKKERKKSSKPAAGFMWEPRSDDQVVRSALLKRCSKILNNLMKDKLAWWFLQPVDPVAHGCPNYLEVIKEPMDLGTVMARLSSGKAYENAEQVARDVRLIWSNCKRYNEPESELSLMASKLQAKFEEVIAREEDDVLKDPGKLVRSSSVASKRPAEERAEAGSPSDVDTEYGASTAERVKKGRTAKKAVATDFGDGGGLSRRLSERQMKLAERNDKPGTEEAVNDPNVFEPPPPTPTSATPKRYCIAKRCKRVAKGSSKYCGTSCVMVVAEARVKIMARVMTEEEILTVIRGSAHEIHKVVVDAGIKQ</sequence>
<dbReference type="PROSITE" id="PS00633">
    <property type="entry name" value="BROMODOMAIN_1"/>
    <property type="match status" value="1"/>
</dbReference>
<keyword evidence="3" id="KW-0539">Nucleus</keyword>
<keyword evidence="2 4" id="KW-0103">Bromodomain</keyword>
<accession>A0A7S2ZT07</accession>
<name>A0A7S2ZT07_9RHOD</name>
<feature type="region of interest" description="Disordered" evidence="5">
    <location>
        <begin position="440"/>
        <end position="469"/>
    </location>
</feature>
<dbReference type="PANTHER" id="PTHR45926">
    <property type="entry name" value="OSJNBA0053K19.4 PROTEIN"/>
    <property type="match status" value="1"/>
</dbReference>
<gene>
    <name evidence="7" type="ORF">RMAR00112_LOCUS18467</name>
</gene>
<evidence type="ECO:0000256" key="4">
    <source>
        <dbReference type="PROSITE-ProRule" id="PRU00035"/>
    </source>
</evidence>
<feature type="domain" description="Bromo" evidence="6">
    <location>
        <begin position="271"/>
        <end position="344"/>
    </location>
</feature>
<organism evidence="7">
    <name type="scientific">Rhodosorus marinus</name>
    <dbReference type="NCBI Taxonomy" id="101924"/>
    <lineage>
        <taxon>Eukaryota</taxon>
        <taxon>Rhodophyta</taxon>
        <taxon>Stylonematophyceae</taxon>
        <taxon>Stylonematales</taxon>
        <taxon>Stylonemataceae</taxon>
        <taxon>Rhodosorus</taxon>
    </lineage>
</organism>
<dbReference type="InterPro" id="IPR036427">
    <property type="entry name" value="Bromodomain-like_sf"/>
</dbReference>
<dbReference type="InterPro" id="IPR022702">
    <property type="entry name" value="Cytosine_MeTrfase1_RFD"/>
</dbReference>
<dbReference type="EMBL" id="HBHW01024011">
    <property type="protein sequence ID" value="CAE0050468.1"/>
    <property type="molecule type" value="Transcribed_RNA"/>
</dbReference>
<evidence type="ECO:0000256" key="5">
    <source>
        <dbReference type="SAM" id="MobiDB-lite"/>
    </source>
</evidence>
<feature type="region of interest" description="Disordered" evidence="5">
    <location>
        <begin position="201"/>
        <end position="245"/>
    </location>
</feature>
<evidence type="ECO:0000313" key="7">
    <source>
        <dbReference type="EMBL" id="CAE0050468.1"/>
    </source>
</evidence>
<dbReference type="Gene3D" id="1.20.920.10">
    <property type="entry name" value="Bromodomain-like"/>
    <property type="match status" value="1"/>
</dbReference>
<dbReference type="PROSITE" id="PS50014">
    <property type="entry name" value="BROMODOMAIN_2"/>
    <property type="match status" value="1"/>
</dbReference>
<evidence type="ECO:0000256" key="3">
    <source>
        <dbReference type="ARBA" id="ARBA00023242"/>
    </source>
</evidence>
<dbReference type="InterPro" id="IPR001487">
    <property type="entry name" value="Bromodomain"/>
</dbReference>
<evidence type="ECO:0000259" key="6">
    <source>
        <dbReference type="PROSITE" id="PS50014"/>
    </source>
</evidence>
<feature type="region of interest" description="Disordered" evidence="5">
    <location>
        <begin position="370"/>
        <end position="412"/>
    </location>
</feature>
<dbReference type="InterPro" id="IPR018359">
    <property type="entry name" value="Bromodomain_CS"/>
</dbReference>
<dbReference type="SUPFAM" id="SSF47370">
    <property type="entry name" value="Bromodomain"/>
    <property type="match status" value="1"/>
</dbReference>
<reference evidence="7" key="1">
    <citation type="submission" date="2021-01" db="EMBL/GenBank/DDBJ databases">
        <authorList>
            <person name="Corre E."/>
            <person name="Pelletier E."/>
            <person name="Niang G."/>
            <person name="Scheremetjew M."/>
            <person name="Finn R."/>
            <person name="Kale V."/>
            <person name="Holt S."/>
            <person name="Cochrane G."/>
            <person name="Meng A."/>
            <person name="Brown T."/>
            <person name="Cohen L."/>
        </authorList>
    </citation>
    <scope>NUCLEOTIDE SEQUENCE</scope>
    <source>
        <strain evidence="7">CCMP 769</strain>
    </source>
</reference>
<dbReference type="Pfam" id="PF00439">
    <property type="entry name" value="Bromodomain"/>
    <property type="match status" value="1"/>
</dbReference>
<comment type="subcellular location">
    <subcellularLocation>
        <location evidence="1">Nucleus</location>
    </subcellularLocation>
</comment>
<evidence type="ECO:0000256" key="1">
    <source>
        <dbReference type="ARBA" id="ARBA00004123"/>
    </source>
</evidence>
<proteinExistence type="predicted"/>
<feature type="compositionally biased region" description="Basic and acidic residues" evidence="5">
    <location>
        <begin position="201"/>
        <end position="231"/>
    </location>
</feature>
<dbReference type="GO" id="GO:0005634">
    <property type="term" value="C:nucleus"/>
    <property type="evidence" value="ECO:0007669"/>
    <property type="project" value="UniProtKB-SubCell"/>
</dbReference>
<dbReference type="Pfam" id="PF12047">
    <property type="entry name" value="DNMT1-RFD"/>
    <property type="match status" value="1"/>
</dbReference>
<dbReference type="PRINTS" id="PR00503">
    <property type="entry name" value="BROMODOMAIN"/>
</dbReference>
<protein>
    <recommendedName>
        <fullName evidence="6">Bromo domain-containing protein</fullName>
    </recommendedName>
</protein>
<dbReference type="AlphaFoldDB" id="A0A7S2ZT07"/>
<dbReference type="SMART" id="SM00297">
    <property type="entry name" value="BROMO"/>
    <property type="match status" value="1"/>
</dbReference>
<evidence type="ECO:0000256" key="2">
    <source>
        <dbReference type="ARBA" id="ARBA00023117"/>
    </source>
</evidence>